<dbReference type="PRINTS" id="PR00046">
    <property type="entry name" value="SIGMA70FCT"/>
</dbReference>
<reference evidence="3" key="1">
    <citation type="submission" date="2013-08" db="EMBL/GenBank/DDBJ databases">
        <authorList>
            <person name="Mendez C."/>
            <person name="Richter M."/>
            <person name="Ferrer M."/>
            <person name="Sanchez J."/>
        </authorList>
    </citation>
    <scope>NUCLEOTIDE SEQUENCE</scope>
</reference>
<dbReference type="PANTHER" id="PTHR30603">
    <property type="entry name" value="RNA POLYMERASE SIGMA FACTOR RPO"/>
    <property type="match status" value="1"/>
</dbReference>
<dbReference type="InterPro" id="IPR013324">
    <property type="entry name" value="RNA_pol_sigma_r3/r4-like"/>
</dbReference>
<dbReference type="InterPro" id="IPR007630">
    <property type="entry name" value="RNA_pol_sigma70_r4"/>
</dbReference>
<name>T0ZWV5_9ZZZZ</name>
<dbReference type="GO" id="GO:0003700">
    <property type="term" value="F:DNA-binding transcription factor activity"/>
    <property type="evidence" value="ECO:0007669"/>
    <property type="project" value="InterPro"/>
</dbReference>
<dbReference type="CDD" id="cd06171">
    <property type="entry name" value="Sigma70_r4"/>
    <property type="match status" value="1"/>
</dbReference>
<dbReference type="Pfam" id="PF04545">
    <property type="entry name" value="Sigma70_r4"/>
    <property type="match status" value="1"/>
</dbReference>
<feature type="region of interest" description="Disordered" evidence="1">
    <location>
        <begin position="1"/>
        <end position="23"/>
    </location>
</feature>
<evidence type="ECO:0000313" key="3">
    <source>
        <dbReference type="EMBL" id="EQD52706.1"/>
    </source>
</evidence>
<dbReference type="NCBIfam" id="TIGR02937">
    <property type="entry name" value="sigma70-ECF"/>
    <property type="match status" value="1"/>
</dbReference>
<dbReference type="SUPFAM" id="SSF88659">
    <property type="entry name" value="Sigma3 and sigma4 domains of RNA polymerase sigma factors"/>
    <property type="match status" value="1"/>
</dbReference>
<accession>T0ZWV5</accession>
<dbReference type="Gene3D" id="1.10.10.10">
    <property type="entry name" value="Winged helix-like DNA-binding domain superfamily/Winged helix DNA-binding domain"/>
    <property type="match status" value="1"/>
</dbReference>
<sequence>SLSEPLREDGDAELGDVVEDRSAESPFEMAATALLPVEINRLLAPLDEREREILRLRFGLDRGEPRTLEEVGEHFNLTRERIRQIEARAMSKLRHPSSDTGARDLLSV</sequence>
<evidence type="ECO:0000256" key="1">
    <source>
        <dbReference type="SAM" id="MobiDB-lite"/>
    </source>
</evidence>
<dbReference type="PANTHER" id="PTHR30603:SF60">
    <property type="entry name" value="RNA POLYMERASE SIGMA FACTOR RPOD"/>
    <property type="match status" value="1"/>
</dbReference>
<dbReference type="PROSITE" id="PS00716">
    <property type="entry name" value="SIGMA70_2"/>
    <property type="match status" value="1"/>
</dbReference>
<gene>
    <name evidence="3" type="ORF">B2A_06439</name>
</gene>
<dbReference type="InterPro" id="IPR014284">
    <property type="entry name" value="RNA_pol_sigma-70_dom"/>
</dbReference>
<feature type="non-terminal residue" evidence="3">
    <location>
        <position position="1"/>
    </location>
</feature>
<reference evidence="3" key="2">
    <citation type="journal article" date="2014" name="ISME J.">
        <title>Microbial stratification in low pH oxic and suboxic macroscopic growths along an acid mine drainage.</title>
        <authorList>
            <person name="Mendez-Garcia C."/>
            <person name="Mesa V."/>
            <person name="Sprenger R.R."/>
            <person name="Richter M."/>
            <person name="Diez M.S."/>
            <person name="Solano J."/>
            <person name="Bargiela R."/>
            <person name="Golyshina O.V."/>
            <person name="Manteca A."/>
            <person name="Ramos J.L."/>
            <person name="Gallego J.R."/>
            <person name="Llorente I."/>
            <person name="Martins Dos Santos V.A."/>
            <person name="Jensen O.N."/>
            <person name="Pelaez A.I."/>
            <person name="Sanchez J."/>
            <person name="Ferrer M."/>
        </authorList>
    </citation>
    <scope>NUCLEOTIDE SEQUENCE</scope>
</reference>
<protein>
    <submittedName>
        <fullName evidence="3">RNA polymerase sigma factor RpoD</fullName>
    </submittedName>
</protein>
<dbReference type="InterPro" id="IPR036388">
    <property type="entry name" value="WH-like_DNA-bd_sf"/>
</dbReference>
<dbReference type="GO" id="GO:0006352">
    <property type="term" value="P:DNA-templated transcription initiation"/>
    <property type="evidence" value="ECO:0007669"/>
    <property type="project" value="InterPro"/>
</dbReference>
<comment type="caution">
    <text evidence="3">The sequence shown here is derived from an EMBL/GenBank/DDBJ whole genome shotgun (WGS) entry which is preliminary data.</text>
</comment>
<evidence type="ECO:0000259" key="2">
    <source>
        <dbReference type="PROSITE" id="PS00716"/>
    </source>
</evidence>
<dbReference type="AlphaFoldDB" id="T0ZWV5"/>
<proteinExistence type="predicted"/>
<dbReference type="InterPro" id="IPR000943">
    <property type="entry name" value="RNA_pol_sigma70"/>
</dbReference>
<feature type="domain" description="RNA polymerase sigma-70" evidence="2">
    <location>
        <begin position="67"/>
        <end position="93"/>
    </location>
</feature>
<dbReference type="InterPro" id="IPR050239">
    <property type="entry name" value="Sigma-70_RNA_pol_init_factors"/>
</dbReference>
<organism evidence="3">
    <name type="scientific">mine drainage metagenome</name>
    <dbReference type="NCBI Taxonomy" id="410659"/>
    <lineage>
        <taxon>unclassified sequences</taxon>
        <taxon>metagenomes</taxon>
        <taxon>ecological metagenomes</taxon>
    </lineage>
</organism>
<dbReference type="EMBL" id="AUZZ01004557">
    <property type="protein sequence ID" value="EQD52706.1"/>
    <property type="molecule type" value="Genomic_DNA"/>
</dbReference>